<dbReference type="CDD" id="cd05013">
    <property type="entry name" value="SIS_RpiR"/>
    <property type="match status" value="1"/>
</dbReference>
<dbReference type="Pfam" id="PF01418">
    <property type="entry name" value="HTH_6"/>
    <property type="match status" value="1"/>
</dbReference>
<keyword evidence="1" id="KW-0805">Transcription regulation</keyword>
<evidence type="ECO:0000313" key="7">
    <source>
        <dbReference type="Proteomes" id="UP000012589"/>
    </source>
</evidence>
<keyword evidence="2" id="KW-0238">DNA-binding</keyword>
<dbReference type="InterPro" id="IPR036388">
    <property type="entry name" value="WH-like_DNA-bd_sf"/>
</dbReference>
<evidence type="ECO:0000259" key="4">
    <source>
        <dbReference type="PROSITE" id="PS51071"/>
    </source>
</evidence>
<dbReference type="InterPro" id="IPR046348">
    <property type="entry name" value="SIS_dom_sf"/>
</dbReference>
<dbReference type="Pfam" id="PF01380">
    <property type="entry name" value="SIS"/>
    <property type="match status" value="1"/>
</dbReference>
<name>N2A3G7_9FIRM</name>
<dbReference type="GO" id="GO:0097367">
    <property type="term" value="F:carbohydrate derivative binding"/>
    <property type="evidence" value="ECO:0007669"/>
    <property type="project" value="InterPro"/>
</dbReference>
<protein>
    <recommendedName>
        <fullName evidence="8">HTH rpiR-type domain-containing protein</fullName>
    </recommendedName>
</protein>
<dbReference type="STRING" id="1235802.C823_04913"/>
<comment type="caution">
    <text evidence="6">The sequence shown here is derived from an EMBL/GenBank/DDBJ whole genome shotgun (WGS) entry which is preliminary data.</text>
</comment>
<dbReference type="Gene3D" id="3.40.50.10490">
    <property type="entry name" value="Glucose-6-phosphate isomerase like protein, domain 1"/>
    <property type="match status" value="1"/>
</dbReference>
<organism evidence="6 7">
    <name type="scientific">Eubacterium plexicaudatum ASF492</name>
    <dbReference type="NCBI Taxonomy" id="1235802"/>
    <lineage>
        <taxon>Bacteria</taxon>
        <taxon>Bacillati</taxon>
        <taxon>Bacillota</taxon>
        <taxon>Clostridia</taxon>
        <taxon>Eubacteriales</taxon>
        <taxon>Eubacteriaceae</taxon>
        <taxon>Eubacterium</taxon>
    </lineage>
</organism>
<dbReference type="InterPro" id="IPR035472">
    <property type="entry name" value="RpiR-like_SIS"/>
</dbReference>
<dbReference type="AlphaFoldDB" id="N2A3G7"/>
<dbReference type="PANTHER" id="PTHR30514">
    <property type="entry name" value="GLUCOKINASE"/>
    <property type="match status" value="1"/>
</dbReference>
<dbReference type="InterPro" id="IPR009057">
    <property type="entry name" value="Homeodomain-like_sf"/>
</dbReference>
<dbReference type="SUPFAM" id="SSF46689">
    <property type="entry name" value="Homeodomain-like"/>
    <property type="match status" value="1"/>
</dbReference>
<evidence type="ECO:0000259" key="5">
    <source>
        <dbReference type="PROSITE" id="PS51464"/>
    </source>
</evidence>
<reference evidence="6 7" key="1">
    <citation type="journal article" date="2014" name="Genome Announc.">
        <title>Draft genome sequences of the altered schaedler flora, a defined bacterial community from gnotobiotic mice.</title>
        <authorList>
            <person name="Wannemuehler M.J."/>
            <person name="Overstreet A.M."/>
            <person name="Ward D.V."/>
            <person name="Phillips G.J."/>
        </authorList>
    </citation>
    <scope>NUCLEOTIDE SEQUENCE [LARGE SCALE GENOMIC DNA]</scope>
    <source>
        <strain evidence="6 7">ASF492</strain>
    </source>
</reference>
<evidence type="ECO:0000256" key="2">
    <source>
        <dbReference type="ARBA" id="ARBA00023125"/>
    </source>
</evidence>
<dbReference type="PANTHER" id="PTHR30514:SF21">
    <property type="entry name" value="RPIR-FAMILY TRANSCRIPTIONAL REGULATOR"/>
    <property type="match status" value="1"/>
</dbReference>
<gene>
    <name evidence="6" type="ORF">C823_04913</name>
</gene>
<dbReference type="EMBL" id="AQFT01000141">
    <property type="protein sequence ID" value="EMZ20615.1"/>
    <property type="molecule type" value="Genomic_DNA"/>
</dbReference>
<evidence type="ECO:0000313" key="6">
    <source>
        <dbReference type="EMBL" id="EMZ20615.1"/>
    </source>
</evidence>
<proteinExistence type="predicted"/>
<accession>N2A3G7</accession>
<dbReference type="GO" id="GO:1901135">
    <property type="term" value="P:carbohydrate derivative metabolic process"/>
    <property type="evidence" value="ECO:0007669"/>
    <property type="project" value="InterPro"/>
</dbReference>
<dbReference type="InterPro" id="IPR000281">
    <property type="entry name" value="HTH_RpiR"/>
</dbReference>
<dbReference type="InterPro" id="IPR001347">
    <property type="entry name" value="SIS_dom"/>
</dbReference>
<dbReference type="GO" id="GO:0003677">
    <property type="term" value="F:DNA binding"/>
    <property type="evidence" value="ECO:0007669"/>
    <property type="project" value="UniProtKB-KW"/>
</dbReference>
<dbReference type="GO" id="GO:0003700">
    <property type="term" value="F:DNA-binding transcription factor activity"/>
    <property type="evidence" value="ECO:0007669"/>
    <property type="project" value="InterPro"/>
</dbReference>
<feature type="domain" description="SIS" evidence="5">
    <location>
        <begin position="115"/>
        <end position="255"/>
    </location>
</feature>
<dbReference type="Proteomes" id="UP000012589">
    <property type="component" value="Unassembled WGS sequence"/>
</dbReference>
<dbReference type="InterPro" id="IPR047640">
    <property type="entry name" value="RpiR-like"/>
</dbReference>
<evidence type="ECO:0000256" key="1">
    <source>
        <dbReference type="ARBA" id="ARBA00023015"/>
    </source>
</evidence>
<dbReference type="HOGENOM" id="CLU_055769_0_3_9"/>
<evidence type="ECO:0000256" key="3">
    <source>
        <dbReference type="ARBA" id="ARBA00023163"/>
    </source>
</evidence>
<sequence>MKYYIKSVVPVIESNYEKFTALEKNIADFFINNQAKVDFSSKAIADRLYVSEASLSRFAQKCGYRGYREFVYQYEMTLMAEKDSITGNTRMILNTYQELLNKTYQLIDEDQISRIAHYLGTSTRVLVCGRGSSGHAAAEMEMRFMRIGVDIDSLIDNDLIRMRAVFQNKESLVFGISISGETEDVLYLLRESHKRGAKTVLITAKYDDTLYEFCTEVVQIPSLQHLNQGHVISPQFPILLILDIIYSGYNELDRQTKDSLHHNTLQALADGWTKTGKKEKNHDY</sequence>
<keyword evidence="3" id="KW-0804">Transcription</keyword>
<keyword evidence="7" id="KW-1185">Reference proteome</keyword>
<dbReference type="eggNOG" id="COG1737">
    <property type="taxonomic scope" value="Bacteria"/>
</dbReference>
<evidence type="ECO:0008006" key="8">
    <source>
        <dbReference type="Google" id="ProtNLM"/>
    </source>
</evidence>
<dbReference type="Gene3D" id="1.10.10.10">
    <property type="entry name" value="Winged helix-like DNA-binding domain superfamily/Winged helix DNA-binding domain"/>
    <property type="match status" value="1"/>
</dbReference>
<feature type="domain" description="HTH rpiR-type" evidence="4">
    <location>
        <begin position="6"/>
        <end position="81"/>
    </location>
</feature>
<dbReference type="OrthoDB" id="9762536at2"/>
<dbReference type="SUPFAM" id="SSF53697">
    <property type="entry name" value="SIS domain"/>
    <property type="match status" value="1"/>
</dbReference>
<dbReference type="PATRIC" id="fig|1235802.3.peg.5174"/>
<dbReference type="PROSITE" id="PS51464">
    <property type="entry name" value="SIS"/>
    <property type="match status" value="1"/>
</dbReference>
<dbReference type="PROSITE" id="PS51071">
    <property type="entry name" value="HTH_RPIR"/>
    <property type="match status" value="1"/>
</dbReference>